<dbReference type="RefSeq" id="XP_053025769.1">
    <property type="nucleotide sequence ID" value="XM_053161787.1"/>
</dbReference>
<protein>
    <submittedName>
        <fullName evidence="1">Uncharacterized protein</fullName>
    </submittedName>
</protein>
<name>A0ABY7CY33_9BASI</name>
<reference evidence="1" key="1">
    <citation type="submission" date="2022-10" db="EMBL/GenBank/DDBJ databases">
        <title>Puccinia triticina Genome sequencing and assembly.</title>
        <authorList>
            <person name="Li C."/>
        </authorList>
    </citation>
    <scope>NUCLEOTIDE SEQUENCE</scope>
    <source>
        <strain evidence="1">Pt15</strain>
    </source>
</reference>
<gene>
    <name evidence="1" type="ORF">PtA15_12A200</name>
</gene>
<organism evidence="1 2">
    <name type="scientific">Puccinia triticina</name>
    <dbReference type="NCBI Taxonomy" id="208348"/>
    <lineage>
        <taxon>Eukaryota</taxon>
        <taxon>Fungi</taxon>
        <taxon>Dikarya</taxon>
        <taxon>Basidiomycota</taxon>
        <taxon>Pucciniomycotina</taxon>
        <taxon>Pucciniomycetes</taxon>
        <taxon>Pucciniales</taxon>
        <taxon>Pucciniaceae</taxon>
        <taxon>Puccinia</taxon>
    </lineage>
</organism>
<accession>A0ABY7CY33</accession>
<evidence type="ECO:0000313" key="1">
    <source>
        <dbReference type="EMBL" id="WAQ90214.1"/>
    </source>
</evidence>
<dbReference type="Proteomes" id="UP001164743">
    <property type="component" value="Chromosome 12A"/>
</dbReference>
<dbReference type="GeneID" id="77802682"/>
<proteinExistence type="predicted"/>
<sequence length="64" mass="7281">MNLRKERIEAIVTPPDQGPFLMTPCTIEMNENKEEAVTNLLCSRYSTSSTRQRNMAVIQPNPTN</sequence>
<keyword evidence="2" id="KW-1185">Reference proteome</keyword>
<dbReference type="EMBL" id="CP110432">
    <property type="protein sequence ID" value="WAQ90214.1"/>
    <property type="molecule type" value="Genomic_DNA"/>
</dbReference>
<evidence type="ECO:0000313" key="2">
    <source>
        <dbReference type="Proteomes" id="UP001164743"/>
    </source>
</evidence>